<evidence type="ECO:0000256" key="3">
    <source>
        <dbReference type="ARBA" id="ARBA00022964"/>
    </source>
</evidence>
<evidence type="ECO:0000256" key="4">
    <source>
        <dbReference type="ARBA" id="ARBA00023002"/>
    </source>
</evidence>
<dbReference type="PANTHER" id="PTHR12918">
    <property type="entry name" value="CYSTEINE DIOXYGENASE"/>
    <property type="match status" value="1"/>
</dbReference>
<dbReference type="Gene3D" id="2.60.120.10">
    <property type="entry name" value="Jelly Rolls"/>
    <property type="match status" value="1"/>
</dbReference>
<reference evidence="6 7" key="1">
    <citation type="submission" date="2013-07" db="EMBL/GenBank/DDBJ databases">
        <authorList>
            <consortium name="DOE Joint Genome Institute"/>
            <person name="Reeve W."/>
            <person name="Huntemann M."/>
            <person name="Han J."/>
            <person name="Chen A."/>
            <person name="Kyrpides N."/>
            <person name="Mavromatis K."/>
            <person name="Markowitz V."/>
            <person name="Palaniappan K."/>
            <person name="Ivanova N."/>
            <person name="Schaumberg A."/>
            <person name="Pati A."/>
            <person name="Liolios K."/>
            <person name="Nordberg H.P."/>
            <person name="Cantor M.N."/>
            <person name="Hua S.X."/>
            <person name="Woyke T."/>
        </authorList>
    </citation>
    <scope>NUCLEOTIDE SEQUENCE [LARGE SCALE GENOMIC DNA]</scope>
    <source>
        <strain evidence="6 7">DSM 43889</strain>
    </source>
</reference>
<comment type="caution">
    <text evidence="6">The sequence shown here is derived from an EMBL/GenBank/DDBJ whole genome shotgun (WGS) entry which is preliminary data.</text>
</comment>
<protein>
    <submittedName>
        <fullName evidence="6">Cysteine dioxygenase type I</fullName>
    </submittedName>
</protein>
<dbReference type="InterPro" id="IPR010300">
    <property type="entry name" value="CDO_1"/>
</dbReference>
<reference evidence="6 7" key="2">
    <citation type="submission" date="2022-06" db="EMBL/GenBank/DDBJ databases">
        <title>Genomic Encyclopedia of Type Strains, Phase I: the one thousand microbial genomes (KMG-I) project.</title>
        <authorList>
            <person name="Kyrpides N."/>
        </authorList>
    </citation>
    <scope>NUCLEOTIDE SEQUENCE [LARGE SCALE GENOMIC DNA]</scope>
    <source>
        <strain evidence="6 7">DSM 43889</strain>
    </source>
</reference>
<dbReference type="Pfam" id="PF05995">
    <property type="entry name" value="CDO_I"/>
    <property type="match status" value="1"/>
</dbReference>
<evidence type="ECO:0000256" key="5">
    <source>
        <dbReference type="ARBA" id="ARBA00023004"/>
    </source>
</evidence>
<evidence type="ECO:0000313" key="6">
    <source>
        <dbReference type="EMBL" id="MCP2332050.1"/>
    </source>
</evidence>
<dbReference type="GO" id="GO:0051213">
    <property type="term" value="F:dioxygenase activity"/>
    <property type="evidence" value="ECO:0007669"/>
    <property type="project" value="UniProtKB-KW"/>
</dbReference>
<name>A0ABT1JHQ8_ACTCY</name>
<keyword evidence="5" id="KW-0408">Iron</keyword>
<keyword evidence="2" id="KW-0479">Metal-binding</keyword>
<dbReference type="PANTHER" id="PTHR12918:SF1">
    <property type="entry name" value="CYSTEINE DIOXYGENASE TYPE 1"/>
    <property type="match status" value="1"/>
</dbReference>
<keyword evidence="4" id="KW-0560">Oxidoreductase</keyword>
<accession>A0ABT1JHQ8</accession>
<sequence length="164" mass="18479">MFAVPANTIAPPAQRSAAHPVRVALETVANRAHWAHRLRYDPERRWSDLLERTDDQEIWLLSWLPGQRTELHDHGGAVGAFTVVNGVLTERVVREQPGDNHLEVISPLVAGQSRVFGPHYVHQVVNEGPDPAVSVHVYRRARQPMSEYRLDPVAGLVPTGRRNW</sequence>
<evidence type="ECO:0000256" key="1">
    <source>
        <dbReference type="ARBA" id="ARBA00006622"/>
    </source>
</evidence>
<keyword evidence="7" id="KW-1185">Reference proteome</keyword>
<dbReference type="Proteomes" id="UP000791080">
    <property type="component" value="Unassembled WGS sequence"/>
</dbReference>
<dbReference type="InterPro" id="IPR011051">
    <property type="entry name" value="RmlC_Cupin_sf"/>
</dbReference>
<dbReference type="CDD" id="cd10548">
    <property type="entry name" value="cupin_CDO"/>
    <property type="match status" value="1"/>
</dbReference>
<dbReference type="RefSeq" id="WP_026417132.1">
    <property type="nucleotide sequence ID" value="NZ_AUBJ02000001.1"/>
</dbReference>
<dbReference type="EMBL" id="AUBJ02000001">
    <property type="protein sequence ID" value="MCP2332050.1"/>
    <property type="molecule type" value="Genomic_DNA"/>
</dbReference>
<keyword evidence="3 6" id="KW-0223">Dioxygenase</keyword>
<organism evidence="6 7">
    <name type="scientific">Actinoalloteichus caeruleus DSM 43889</name>
    <dbReference type="NCBI Taxonomy" id="1120930"/>
    <lineage>
        <taxon>Bacteria</taxon>
        <taxon>Bacillati</taxon>
        <taxon>Actinomycetota</taxon>
        <taxon>Actinomycetes</taxon>
        <taxon>Pseudonocardiales</taxon>
        <taxon>Pseudonocardiaceae</taxon>
        <taxon>Actinoalloteichus</taxon>
        <taxon>Actinoalloteichus cyanogriseus</taxon>
    </lineage>
</organism>
<proteinExistence type="inferred from homology"/>
<dbReference type="InterPro" id="IPR014710">
    <property type="entry name" value="RmlC-like_jellyroll"/>
</dbReference>
<evidence type="ECO:0000313" key="7">
    <source>
        <dbReference type="Proteomes" id="UP000791080"/>
    </source>
</evidence>
<gene>
    <name evidence="6" type="ORF">G443_002320</name>
</gene>
<comment type="similarity">
    <text evidence="1">Belongs to the cysteine dioxygenase family.</text>
</comment>
<dbReference type="SUPFAM" id="SSF51182">
    <property type="entry name" value="RmlC-like cupins"/>
    <property type="match status" value="1"/>
</dbReference>
<evidence type="ECO:0000256" key="2">
    <source>
        <dbReference type="ARBA" id="ARBA00022723"/>
    </source>
</evidence>